<reference evidence="1" key="2">
    <citation type="journal article" date="2015" name="Data Brief">
        <title>Shoot transcriptome of the giant reed, Arundo donax.</title>
        <authorList>
            <person name="Barrero R.A."/>
            <person name="Guerrero F.D."/>
            <person name="Moolhuijzen P."/>
            <person name="Goolsby J.A."/>
            <person name="Tidwell J."/>
            <person name="Bellgard S.E."/>
            <person name="Bellgard M.I."/>
        </authorList>
    </citation>
    <scope>NUCLEOTIDE SEQUENCE</scope>
    <source>
        <tissue evidence="1">Shoot tissue taken approximately 20 cm above the soil surface</tissue>
    </source>
</reference>
<name>A0A0A9HST1_ARUDO</name>
<proteinExistence type="predicted"/>
<accession>A0A0A9HST1</accession>
<reference evidence="1" key="1">
    <citation type="submission" date="2014-09" db="EMBL/GenBank/DDBJ databases">
        <authorList>
            <person name="Magalhaes I.L.F."/>
            <person name="Oliveira U."/>
            <person name="Santos F.R."/>
            <person name="Vidigal T.H.D.A."/>
            <person name="Brescovit A.D."/>
            <person name="Santos A.J."/>
        </authorList>
    </citation>
    <scope>NUCLEOTIDE SEQUENCE</scope>
    <source>
        <tissue evidence="1">Shoot tissue taken approximately 20 cm above the soil surface</tissue>
    </source>
</reference>
<dbReference type="EMBL" id="GBRH01161923">
    <property type="protein sequence ID" value="JAE35973.1"/>
    <property type="molecule type" value="Transcribed_RNA"/>
</dbReference>
<evidence type="ECO:0000313" key="1">
    <source>
        <dbReference type="EMBL" id="JAE35973.1"/>
    </source>
</evidence>
<sequence length="55" mass="6578">MFQHDSAQQLNHYSWDPEFLTEVPNNWLLYHHSGNSCFFDIGQTKYNSCCQKTEH</sequence>
<dbReference type="AlphaFoldDB" id="A0A0A9HST1"/>
<organism evidence="1">
    <name type="scientific">Arundo donax</name>
    <name type="common">Giant reed</name>
    <name type="synonym">Donax arundinaceus</name>
    <dbReference type="NCBI Taxonomy" id="35708"/>
    <lineage>
        <taxon>Eukaryota</taxon>
        <taxon>Viridiplantae</taxon>
        <taxon>Streptophyta</taxon>
        <taxon>Embryophyta</taxon>
        <taxon>Tracheophyta</taxon>
        <taxon>Spermatophyta</taxon>
        <taxon>Magnoliopsida</taxon>
        <taxon>Liliopsida</taxon>
        <taxon>Poales</taxon>
        <taxon>Poaceae</taxon>
        <taxon>PACMAD clade</taxon>
        <taxon>Arundinoideae</taxon>
        <taxon>Arundineae</taxon>
        <taxon>Arundo</taxon>
    </lineage>
</organism>
<protein>
    <submittedName>
        <fullName evidence="1">Uncharacterized protein</fullName>
    </submittedName>
</protein>